<dbReference type="PANTHER" id="PTHR35809">
    <property type="entry name" value="ARCHAETIDYLSERINE DECARBOXYLASE PROENZYME-RELATED"/>
    <property type="match status" value="1"/>
</dbReference>
<keyword evidence="9 11" id="KW-1208">Phospholipid metabolism</keyword>
<comment type="pathway">
    <text evidence="11">Phospholipid metabolism; phosphatidylethanolamine biosynthesis; phosphatidylethanolamine from CDP-diacylglycerol: step 2/2.</text>
</comment>
<evidence type="ECO:0000256" key="12">
    <source>
        <dbReference type="SAM" id="Phobius"/>
    </source>
</evidence>
<comment type="similarity">
    <text evidence="11">Belongs to the phosphatidylserine decarboxylase family. PSD-A subfamily.</text>
</comment>
<evidence type="ECO:0000256" key="9">
    <source>
        <dbReference type="ARBA" id="ARBA00023264"/>
    </source>
</evidence>
<comment type="cofactor">
    <cofactor evidence="11">
        <name>pyruvate</name>
        <dbReference type="ChEBI" id="CHEBI:15361"/>
    </cofactor>
    <text evidence="11">Binds 1 pyruvoyl group covalently per subunit.</text>
</comment>
<dbReference type="PANTHER" id="PTHR35809:SF1">
    <property type="entry name" value="ARCHAETIDYLSERINE DECARBOXYLASE PROENZYME-RELATED"/>
    <property type="match status" value="1"/>
</dbReference>
<evidence type="ECO:0000256" key="7">
    <source>
        <dbReference type="ARBA" id="ARBA00023209"/>
    </source>
</evidence>
<evidence type="ECO:0000256" key="3">
    <source>
        <dbReference type="ARBA" id="ARBA00022793"/>
    </source>
</evidence>
<keyword evidence="1 11" id="KW-1003">Cell membrane</keyword>
<evidence type="ECO:0000256" key="8">
    <source>
        <dbReference type="ARBA" id="ARBA00023239"/>
    </source>
</evidence>
<keyword evidence="14" id="KW-1185">Reference proteome</keyword>
<evidence type="ECO:0000313" key="13">
    <source>
        <dbReference type="EMBL" id="MBB5316684.1"/>
    </source>
</evidence>
<dbReference type="HAMAP" id="MF_00664">
    <property type="entry name" value="PS_decarb_PSD_A"/>
    <property type="match status" value="1"/>
</dbReference>
<proteinExistence type="inferred from homology"/>
<name>A0A7W8IGB2_9BACT</name>
<comment type="catalytic activity">
    <reaction evidence="11">
        <text>a 1,2-diacyl-sn-glycero-3-phospho-L-serine + H(+) = a 1,2-diacyl-sn-glycero-3-phosphoethanolamine + CO2</text>
        <dbReference type="Rhea" id="RHEA:20828"/>
        <dbReference type="ChEBI" id="CHEBI:15378"/>
        <dbReference type="ChEBI" id="CHEBI:16526"/>
        <dbReference type="ChEBI" id="CHEBI:57262"/>
        <dbReference type="ChEBI" id="CHEBI:64612"/>
        <dbReference type="EC" id="4.1.1.65"/>
    </reaction>
</comment>
<evidence type="ECO:0000256" key="1">
    <source>
        <dbReference type="ARBA" id="ARBA00022475"/>
    </source>
</evidence>
<dbReference type="EMBL" id="JACHDY010000002">
    <property type="protein sequence ID" value="MBB5316684.1"/>
    <property type="molecule type" value="Genomic_DNA"/>
</dbReference>
<feature type="chain" id="PRO_5031647992" description="Phosphatidylserine decarboxylase alpha chain" evidence="11">
    <location>
        <begin position="173"/>
        <end position="216"/>
    </location>
</feature>
<keyword evidence="3 11" id="KW-0210">Decarboxylase</keyword>
<feature type="modified residue" description="Pyruvic acid (Ser); by autocatalysis" evidence="11">
    <location>
        <position position="173"/>
    </location>
</feature>
<dbReference type="GO" id="GO:0004609">
    <property type="term" value="F:phosphatidylserine decarboxylase activity"/>
    <property type="evidence" value="ECO:0007669"/>
    <property type="project" value="UniProtKB-UniRule"/>
</dbReference>
<dbReference type="EC" id="4.1.1.65" evidence="11"/>
<keyword evidence="4 11" id="KW-0443">Lipid metabolism</keyword>
<evidence type="ECO:0000256" key="4">
    <source>
        <dbReference type="ARBA" id="ARBA00023098"/>
    </source>
</evidence>
<keyword evidence="5 11" id="KW-0472">Membrane</keyword>
<keyword evidence="8 11" id="KW-0456">Lyase</keyword>
<dbReference type="AlphaFoldDB" id="A0A7W8IGB2"/>
<feature type="transmembrane region" description="Helical" evidence="12">
    <location>
        <begin position="20"/>
        <end position="43"/>
    </location>
</feature>
<feature type="chain" id="PRO_5031647993" description="Phosphatidylserine decarboxylase beta chain" evidence="11">
    <location>
        <begin position="1"/>
        <end position="172"/>
    </location>
</feature>
<dbReference type="InterPro" id="IPR003817">
    <property type="entry name" value="PS_Dcarbxylase"/>
</dbReference>
<dbReference type="Proteomes" id="UP000568106">
    <property type="component" value="Unassembled WGS sequence"/>
</dbReference>
<feature type="site" description="Cleavage (non-hydrolytic); by autocatalysis" evidence="11">
    <location>
        <begin position="172"/>
        <end position="173"/>
    </location>
</feature>
<feature type="active site" description="Schiff-base intermediate with substrate; via pyruvic acid" evidence="11">
    <location>
        <position position="173"/>
    </location>
</feature>
<dbReference type="GO" id="GO:0006646">
    <property type="term" value="P:phosphatidylethanolamine biosynthetic process"/>
    <property type="evidence" value="ECO:0007669"/>
    <property type="project" value="UniProtKB-UniRule"/>
</dbReference>
<organism evidence="13 14">
    <name type="scientific">Tunturiibacter empetritectus</name>
    <dbReference type="NCBI Taxonomy" id="3069691"/>
    <lineage>
        <taxon>Bacteria</taxon>
        <taxon>Pseudomonadati</taxon>
        <taxon>Acidobacteriota</taxon>
        <taxon>Terriglobia</taxon>
        <taxon>Terriglobales</taxon>
        <taxon>Acidobacteriaceae</taxon>
        <taxon>Tunturiibacter</taxon>
    </lineage>
</organism>
<evidence type="ECO:0000313" key="14">
    <source>
        <dbReference type="Proteomes" id="UP000568106"/>
    </source>
</evidence>
<keyword evidence="12" id="KW-0812">Transmembrane</keyword>
<comment type="function">
    <text evidence="11">Catalyzes the formation of phosphatidylethanolamine (PtdEtn) from phosphatidylserine (PtdSer).</text>
</comment>
<evidence type="ECO:0000256" key="11">
    <source>
        <dbReference type="HAMAP-Rule" id="MF_00664"/>
    </source>
</evidence>
<dbReference type="GO" id="GO:0005886">
    <property type="term" value="C:plasma membrane"/>
    <property type="evidence" value="ECO:0007669"/>
    <property type="project" value="UniProtKB-SubCell"/>
</dbReference>
<comment type="PTM">
    <text evidence="11">Is synthesized initially as an inactive proenzyme. Formation of the active enzyme involves a self-maturation process in which the active site pyruvoyl group is generated from an internal serine residue via an autocatalytic post-translational modification. Two non-identical subunits are generated from the proenzyme in this reaction, and the pyruvate is formed at the N-terminus of the alpha chain, which is derived from the carboxyl end of the proenzyme. The post-translation cleavage follows an unusual pathway, termed non-hydrolytic serinolysis, in which the side chain hydroxyl group of the serine supplies its oxygen atom to form the C-terminus of the beta chain, while the remainder of the serine residue undergoes an oxidative deamination to produce ammonia and the pyruvoyl prosthetic group on the alpha chain.</text>
</comment>
<dbReference type="Pfam" id="PF02666">
    <property type="entry name" value="PS_Dcarbxylase"/>
    <property type="match status" value="1"/>
</dbReference>
<comment type="subunit">
    <text evidence="11">Heterodimer of a large membrane-associated beta subunit and a small pyruvoyl-containing alpha subunit.</text>
</comment>
<keyword evidence="10 11" id="KW-0670">Pyruvate</keyword>
<evidence type="ECO:0000256" key="10">
    <source>
        <dbReference type="ARBA" id="ARBA00023317"/>
    </source>
</evidence>
<comment type="caution">
    <text evidence="13">The sequence shown here is derived from an EMBL/GenBank/DDBJ whole genome shotgun (WGS) entry which is preliminary data.</text>
</comment>
<gene>
    <name evidence="11" type="primary">psd</name>
    <name evidence="13" type="ORF">HDF09_001353</name>
</gene>
<sequence>MVRDGFFYALGLGVVAAALWYLNMPIALVALPVVLAAFFLWFFRDPNRTIPQAPGQIVSPGDGVVTEAEWIETISGSRLRLSIFLNVFDVHVNRSPVGGVVKVCEFRKGEFMNAMKPESVLNNEQTLITIDAGGYEVSFKQIAGLLARRIVCNLKVGDRVERGQRIGLIKFGSRVDVLMPAAANLKVKTGARVKGGSTVLAVLPEQSLRNTTAVVA</sequence>
<evidence type="ECO:0000256" key="5">
    <source>
        <dbReference type="ARBA" id="ARBA00023136"/>
    </source>
</evidence>
<keyword evidence="12" id="KW-1133">Transmembrane helix</keyword>
<dbReference type="UniPathway" id="UPA00558">
    <property type="reaction ID" value="UER00616"/>
</dbReference>
<dbReference type="InterPro" id="IPR033175">
    <property type="entry name" value="PSD-A"/>
</dbReference>
<accession>A0A7W8IGB2</accession>
<keyword evidence="6 11" id="KW-0865">Zymogen</keyword>
<evidence type="ECO:0000256" key="6">
    <source>
        <dbReference type="ARBA" id="ARBA00023145"/>
    </source>
</evidence>
<reference evidence="13" key="1">
    <citation type="submission" date="2020-08" db="EMBL/GenBank/DDBJ databases">
        <title>Genomic Encyclopedia of Type Strains, Phase IV (KMG-V): Genome sequencing to study the core and pangenomes of soil and plant-associated prokaryotes.</title>
        <authorList>
            <person name="Whitman W."/>
        </authorList>
    </citation>
    <scope>NUCLEOTIDE SEQUENCE [LARGE SCALE GENOMIC DNA]</scope>
    <source>
        <strain evidence="13">M8UP27</strain>
    </source>
</reference>
<keyword evidence="7 11" id="KW-0594">Phospholipid biosynthesis</keyword>
<protein>
    <recommendedName>
        <fullName evidence="11">Phosphatidylserine decarboxylase proenzyme</fullName>
        <ecNumber evidence="11">4.1.1.65</ecNumber>
    </recommendedName>
    <component>
        <recommendedName>
            <fullName evidence="11">Phosphatidylserine decarboxylase alpha chain</fullName>
        </recommendedName>
    </component>
    <component>
        <recommendedName>
            <fullName evidence="11">Phosphatidylserine decarboxylase beta chain</fullName>
        </recommendedName>
    </component>
</protein>
<evidence type="ECO:0000256" key="2">
    <source>
        <dbReference type="ARBA" id="ARBA00022516"/>
    </source>
</evidence>
<comment type="subcellular location">
    <subcellularLocation>
        <location evidence="11">Cell membrane</location>
        <topology evidence="11">Peripheral membrane protein</topology>
    </subcellularLocation>
</comment>
<keyword evidence="2 11" id="KW-0444">Lipid biosynthesis</keyword>
<dbReference type="NCBIfam" id="NF003685">
    <property type="entry name" value="PRK05305.2-5"/>
    <property type="match status" value="1"/>
</dbReference>